<evidence type="ECO:0000256" key="1">
    <source>
        <dbReference type="ARBA" id="ARBA00004123"/>
    </source>
</evidence>
<evidence type="ECO:0000256" key="2">
    <source>
        <dbReference type="ARBA" id="ARBA00004286"/>
    </source>
</evidence>
<feature type="domain" description="SET" evidence="8">
    <location>
        <begin position="83"/>
        <end position="202"/>
    </location>
</feature>
<evidence type="ECO:0000256" key="6">
    <source>
        <dbReference type="ARBA" id="ARBA00022691"/>
    </source>
</evidence>
<proteinExistence type="predicted"/>
<keyword evidence="3" id="KW-0158">Chromosome</keyword>
<dbReference type="PANTHER" id="PTHR22884">
    <property type="entry name" value="SET DOMAIN PROTEINS"/>
    <property type="match status" value="1"/>
</dbReference>
<evidence type="ECO:0000256" key="3">
    <source>
        <dbReference type="ARBA" id="ARBA00022454"/>
    </source>
</evidence>
<organism evidence="10 11">
    <name type="scientific">Caenorhabditis nigoni</name>
    <dbReference type="NCBI Taxonomy" id="1611254"/>
    <lineage>
        <taxon>Eukaryota</taxon>
        <taxon>Metazoa</taxon>
        <taxon>Ecdysozoa</taxon>
        <taxon>Nematoda</taxon>
        <taxon>Chromadorea</taxon>
        <taxon>Rhabditida</taxon>
        <taxon>Rhabditina</taxon>
        <taxon>Rhabditomorpha</taxon>
        <taxon>Rhabditoidea</taxon>
        <taxon>Rhabditidae</taxon>
        <taxon>Peloderinae</taxon>
        <taxon>Caenorhabditis</taxon>
    </lineage>
</organism>
<accession>A0A2G5TWM0</accession>
<comment type="caution">
    <text evidence="10">The sequence shown here is derived from an EMBL/GenBank/DDBJ whole genome shotgun (WGS) entry which is preliminary data.</text>
</comment>
<evidence type="ECO:0000313" key="10">
    <source>
        <dbReference type="EMBL" id="PIC31682.1"/>
    </source>
</evidence>
<dbReference type="InterPro" id="IPR003616">
    <property type="entry name" value="Post-SET_dom"/>
</dbReference>
<name>A0A2G5TWM0_9PELO</name>
<dbReference type="STRING" id="1611254.A0A2G5TWM0"/>
<feature type="domain" description="Post-SET" evidence="9">
    <location>
        <begin position="209"/>
        <end position="225"/>
    </location>
</feature>
<dbReference type="SUPFAM" id="SSF82199">
    <property type="entry name" value="SET domain"/>
    <property type="match status" value="1"/>
</dbReference>
<dbReference type="Proteomes" id="UP000230233">
    <property type="component" value="Chromosome IV"/>
</dbReference>
<evidence type="ECO:0000256" key="7">
    <source>
        <dbReference type="ARBA" id="ARBA00023242"/>
    </source>
</evidence>
<dbReference type="SMART" id="SM00317">
    <property type="entry name" value="SET"/>
    <property type="match status" value="1"/>
</dbReference>
<dbReference type="InterPro" id="IPR046341">
    <property type="entry name" value="SET_dom_sf"/>
</dbReference>
<evidence type="ECO:0008006" key="12">
    <source>
        <dbReference type="Google" id="ProtNLM"/>
    </source>
</evidence>
<dbReference type="EMBL" id="PDUG01000004">
    <property type="protein sequence ID" value="PIC31682.1"/>
    <property type="molecule type" value="Genomic_DNA"/>
</dbReference>
<dbReference type="PROSITE" id="PS50868">
    <property type="entry name" value="POST_SET"/>
    <property type="match status" value="1"/>
</dbReference>
<dbReference type="Pfam" id="PF00856">
    <property type="entry name" value="SET"/>
    <property type="match status" value="1"/>
</dbReference>
<dbReference type="GO" id="GO:0005634">
    <property type="term" value="C:nucleus"/>
    <property type="evidence" value="ECO:0007669"/>
    <property type="project" value="UniProtKB-SubCell"/>
</dbReference>
<dbReference type="AlphaFoldDB" id="A0A2G5TWM0"/>
<dbReference type="InterPro" id="IPR001214">
    <property type="entry name" value="SET_dom"/>
</dbReference>
<dbReference type="Gene3D" id="2.170.270.10">
    <property type="entry name" value="SET domain"/>
    <property type="match status" value="1"/>
</dbReference>
<evidence type="ECO:0000259" key="9">
    <source>
        <dbReference type="PROSITE" id="PS50868"/>
    </source>
</evidence>
<comment type="subcellular location">
    <subcellularLocation>
        <location evidence="2">Chromosome</location>
    </subcellularLocation>
    <subcellularLocation>
        <location evidence="1">Nucleus</location>
    </subcellularLocation>
</comment>
<gene>
    <name evidence="10" type="primary">Cnig_chr_IV.g12296</name>
    <name evidence="10" type="ORF">B9Z55_012296</name>
</gene>
<evidence type="ECO:0000256" key="4">
    <source>
        <dbReference type="ARBA" id="ARBA00022603"/>
    </source>
</evidence>
<keyword evidence="11" id="KW-1185">Reference proteome</keyword>
<dbReference type="GO" id="GO:0005694">
    <property type="term" value="C:chromosome"/>
    <property type="evidence" value="ECO:0007669"/>
    <property type="project" value="UniProtKB-SubCell"/>
</dbReference>
<keyword evidence="4" id="KW-0489">Methyltransferase</keyword>
<dbReference type="GO" id="GO:0008168">
    <property type="term" value="F:methyltransferase activity"/>
    <property type="evidence" value="ECO:0007669"/>
    <property type="project" value="UniProtKB-KW"/>
</dbReference>
<keyword evidence="7" id="KW-0539">Nucleus</keyword>
<dbReference type="GO" id="GO:0032259">
    <property type="term" value="P:methylation"/>
    <property type="evidence" value="ECO:0007669"/>
    <property type="project" value="UniProtKB-KW"/>
</dbReference>
<evidence type="ECO:0000256" key="5">
    <source>
        <dbReference type="ARBA" id="ARBA00022679"/>
    </source>
</evidence>
<sequence>MSSYSTIVKLHKSCILEANNKFKICNQECDCSDDSCPNVCERKECPETCSSNKIKGCQNQKFRGYGIGKIKKSKEGKAEPTKPNVEIRETEGKGKGLYATKFIEAGDFVIPFTGDYVSDQEKTRRFEVYGAKMMDTYFLDSGNHAIDATVSGNQAKYVNHSCNPNLIAEKWKLHAMPKNVIFIAFIAIKNIHEGDEFTFNYSFARDDSCNIECKCGSPNCSGLVGKKENVWKDGEVKKNGSKKRKMLAEVDVDSKRTVKRRR</sequence>
<dbReference type="PROSITE" id="PS50280">
    <property type="entry name" value="SET"/>
    <property type="match status" value="1"/>
</dbReference>
<keyword evidence="5" id="KW-0808">Transferase</keyword>
<dbReference type="InterPro" id="IPR050777">
    <property type="entry name" value="SET2_Histone-Lys_MeTrsfase"/>
</dbReference>
<reference evidence="11" key="1">
    <citation type="submission" date="2017-10" db="EMBL/GenBank/DDBJ databases">
        <title>Rapid genome shrinkage in a self-fertile nematode reveals novel sperm competition proteins.</title>
        <authorList>
            <person name="Yin D."/>
            <person name="Schwarz E.M."/>
            <person name="Thomas C.G."/>
            <person name="Felde R.L."/>
            <person name="Korf I.F."/>
            <person name="Cutter A.D."/>
            <person name="Schartner C.M."/>
            <person name="Ralston E.J."/>
            <person name="Meyer B.J."/>
            <person name="Haag E.S."/>
        </authorList>
    </citation>
    <scope>NUCLEOTIDE SEQUENCE [LARGE SCALE GENOMIC DNA]</scope>
    <source>
        <strain evidence="11">JU1422</strain>
    </source>
</reference>
<keyword evidence="6" id="KW-0949">S-adenosyl-L-methionine</keyword>
<dbReference type="OrthoDB" id="5846691at2759"/>
<protein>
    <recommendedName>
        <fullName evidence="12">Histone-lysine N-methyltransferase</fullName>
    </recommendedName>
</protein>
<evidence type="ECO:0000313" key="11">
    <source>
        <dbReference type="Proteomes" id="UP000230233"/>
    </source>
</evidence>
<evidence type="ECO:0000259" key="8">
    <source>
        <dbReference type="PROSITE" id="PS50280"/>
    </source>
</evidence>